<dbReference type="EMBL" id="JANJQO010001218">
    <property type="protein sequence ID" value="KAJ2972083.1"/>
    <property type="molecule type" value="Genomic_DNA"/>
</dbReference>
<gene>
    <name evidence="1" type="ORF">NQ176_g7357</name>
</gene>
<name>A0ACC1MZW3_9HYPO</name>
<evidence type="ECO:0000313" key="1">
    <source>
        <dbReference type="EMBL" id="KAJ2972083.1"/>
    </source>
</evidence>
<sequence length="304" mass="33753">MFSQVLLSTLFWSHISSAEYVINFVTTDSYPNTNNKGLETVILTDDFQGCVPLPSAVSSWYKPNFDNLRLFRYLQGFSSNDCSGAGVGTAQSYPFPEPNRLQTFTGDNVKSVKITFPNSQKRDATPEAEDAIYEFILGPNRELINATTQSDLAIARRGLDGYNLVLNGDRLFNRLTSGLFATWQYGNIEHGHDLSSPVFSSNPDLWASWARQIGTSWSTDNPSGITPHLEGNLYSGSSHLAGWYIELNGNHRTSDITSATLTSAVWRAMEYANANGDTWIKFDILNWNGSDNIATVTLWMEGSD</sequence>
<keyword evidence="2" id="KW-1185">Reference proteome</keyword>
<comment type="caution">
    <text evidence="1">The sequence shown here is derived from an EMBL/GenBank/DDBJ whole genome shotgun (WGS) entry which is preliminary data.</text>
</comment>
<reference evidence="1" key="1">
    <citation type="submission" date="2022-08" db="EMBL/GenBank/DDBJ databases">
        <title>Genome Sequence of Lecanicillium fungicola.</title>
        <authorList>
            <person name="Buettner E."/>
        </authorList>
    </citation>
    <scope>NUCLEOTIDE SEQUENCE</scope>
    <source>
        <strain evidence="1">Babe33</strain>
    </source>
</reference>
<protein>
    <submittedName>
        <fullName evidence="1">Uncharacterized protein</fullName>
    </submittedName>
</protein>
<evidence type="ECO:0000313" key="2">
    <source>
        <dbReference type="Proteomes" id="UP001143910"/>
    </source>
</evidence>
<dbReference type="Proteomes" id="UP001143910">
    <property type="component" value="Unassembled WGS sequence"/>
</dbReference>
<accession>A0ACC1MZW3</accession>
<organism evidence="1 2">
    <name type="scientific">Zarea fungicola</name>
    <dbReference type="NCBI Taxonomy" id="93591"/>
    <lineage>
        <taxon>Eukaryota</taxon>
        <taxon>Fungi</taxon>
        <taxon>Dikarya</taxon>
        <taxon>Ascomycota</taxon>
        <taxon>Pezizomycotina</taxon>
        <taxon>Sordariomycetes</taxon>
        <taxon>Hypocreomycetidae</taxon>
        <taxon>Hypocreales</taxon>
        <taxon>Cordycipitaceae</taxon>
        <taxon>Zarea</taxon>
    </lineage>
</organism>
<proteinExistence type="predicted"/>